<accession>A0A433KTH3</accession>
<dbReference type="Gene3D" id="3.20.20.100">
    <property type="entry name" value="NADP-dependent oxidoreductase domain"/>
    <property type="match status" value="1"/>
</dbReference>
<dbReference type="InterPro" id="IPR036812">
    <property type="entry name" value="NAD(P)_OxRdtase_dom_sf"/>
</dbReference>
<dbReference type="PANTHER" id="PTHR43364">
    <property type="entry name" value="NADH-SPECIFIC METHYLGLYOXAL REDUCTASE-RELATED"/>
    <property type="match status" value="1"/>
</dbReference>
<dbReference type="EMBL" id="RZHG01000008">
    <property type="protein sequence ID" value="RUR32934.1"/>
    <property type="molecule type" value="Genomic_DNA"/>
</dbReference>
<dbReference type="GO" id="GO:0005829">
    <property type="term" value="C:cytosol"/>
    <property type="evidence" value="ECO:0007669"/>
    <property type="project" value="TreeGrafter"/>
</dbReference>
<dbReference type="Pfam" id="PF00248">
    <property type="entry name" value="Aldo_ket_red"/>
    <property type="match status" value="1"/>
</dbReference>
<dbReference type="Proteomes" id="UP000287336">
    <property type="component" value="Unassembled WGS sequence"/>
</dbReference>
<keyword evidence="3" id="KW-1185">Reference proteome</keyword>
<dbReference type="OrthoDB" id="9768793at2"/>
<sequence>MPAHTFDVPFVLGMMRLHEAPEMHQTTHLADWIEARIEQGLHWFDHADIYGNGVCETLFGQALRARPNLAKRLRVVTKASIANDNPAVNVGKAKHCSIKHYNASPAYLNKAIDNALERLGVERIEHFLIHRPDLLMNAETTGRVLDDAIEAGKIGAAGISNHLPSQWRRLQNAMHHPLRANQIELSISHNAPLFDGSFDDLCTDCHSPMAWSPLAGGKLMQGDVSNVLNRMATEQNSTPNALALAWLRTLPNRPTPVVGSVKQERITEMLNGPEALPRETWYALLEAARGHCVA</sequence>
<dbReference type="InterPro" id="IPR050523">
    <property type="entry name" value="AKR_Detox_Biosynth"/>
</dbReference>
<evidence type="ECO:0000313" key="3">
    <source>
        <dbReference type="Proteomes" id="UP000287336"/>
    </source>
</evidence>
<dbReference type="RefSeq" id="WP_126944743.1">
    <property type="nucleotide sequence ID" value="NZ_RZHG01000008.1"/>
</dbReference>
<dbReference type="PANTHER" id="PTHR43364:SF1">
    <property type="entry name" value="OXIDOREDUCTASE YDHF"/>
    <property type="match status" value="1"/>
</dbReference>
<dbReference type="AlphaFoldDB" id="A0A433KTH3"/>
<dbReference type="PRINTS" id="PR00069">
    <property type="entry name" value="ALDKETRDTASE"/>
</dbReference>
<name>A0A433KTH3_9GAMM</name>
<feature type="domain" description="NADP-dependent oxidoreductase" evidence="1">
    <location>
        <begin position="11"/>
        <end position="271"/>
    </location>
</feature>
<gene>
    <name evidence="2" type="ORF">ELY33_04810</name>
</gene>
<dbReference type="InterPro" id="IPR023210">
    <property type="entry name" value="NADP_OxRdtase_dom"/>
</dbReference>
<evidence type="ECO:0000313" key="2">
    <source>
        <dbReference type="EMBL" id="RUR32934.1"/>
    </source>
</evidence>
<reference evidence="2 3" key="1">
    <citation type="submission" date="2018-12" db="EMBL/GenBank/DDBJ databases">
        <title>three novel Halomonas strain isolated from plants.</title>
        <authorList>
            <person name="Sun C."/>
        </authorList>
    </citation>
    <scope>NUCLEOTIDE SEQUENCE [LARGE SCALE GENOMIC DNA]</scope>
    <source>
        <strain evidence="2 3">DSM 19434</strain>
    </source>
</reference>
<evidence type="ECO:0000259" key="1">
    <source>
        <dbReference type="Pfam" id="PF00248"/>
    </source>
</evidence>
<dbReference type="GO" id="GO:0016491">
    <property type="term" value="F:oxidoreductase activity"/>
    <property type="evidence" value="ECO:0007669"/>
    <property type="project" value="InterPro"/>
</dbReference>
<dbReference type="InterPro" id="IPR020471">
    <property type="entry name" value="AKR"/>
</dbReference>
<proteinExistence type="predicted"/>
<organism evidence="2 3">
    <name type="scientific">Vreelandella andesensis</name>
    <dbReference type="NCBI Taxonomy" id="447567"/>
    <lineage>
        <taxon>Bacteria</taxon>
        <taxon>Pseudomonadati</taxon>
        <taxon>Pseudomonadota</taxon>
        <taxon>Gammaproteobacteria</taxon>
        <taxon>Oceanospirillales</taxon>
        <taxon>Halomonadaceae</taxon>
        <taxon>Vreelandella</taxon>
    </lineage>
</organism>
<dbReference type="SUPFAM" id="SSF51430">
    <property type="entry name" value="NAD(P)-linked oxidoreductase"/>
    <property type="match status" value="1"/>
</dbReference>
<comment type="caution">
    <text evidence="2">The sequence shown here is derived from an EMBL/GenBank/DDBJ whole genome shotgun (WGS) entry which is preliminary data.</text>
</comment>
<protein>
    <submittedName>
        <fullName evidence="2">Aldo/keto reductase</fullName>
    </submittedName>
</protein>